<dbReference type="EMBL" id="LR861803">
    <property type="protein sequence ID" value="CAD1795887.1"/>
    <property type="molecule type" value="Genomic_DNA"/>
</dbReference>
<feature type="domain" description="ABC3 transporter permease C-terminal" evidence="8">
    <location>
        <begin position="294"/>
        <end position="401"/>
    </location>
</feature>
<evidence type="ECO:0000256" key="5">
    <source>
        <dbReference type="ARBA" id="ARBA00023136"/>
    </source>
</evidence>
<evidence type="ECO:0000256" key="3">
    <source>
        <dbReference type="ARBA" id="ARBA00022692"/>
    </source>
</evidence>
<comment type="similarity">
    <text evidence="6">Belongs to the ABC-4 integral membrane protein family.</text>
</comment>
<evidence type="ECO:0000313" key="10">
    <source>
        <dbReference type="EMBL" id="CAD0338954.1"/>
    </source>
</evidence>
<evidence type="ECO:0000313" key="12">
    <source>
        <dbReference type="Proteomes" id="UP000515493"/>
    </source>
</evidence>
<protein>
    <submittedName>
        <fullName evidence="11">FtsX-like permease family protein</fullName>
    </submittedName>
</protein>
<evidence type="ECO:0000256" key="1">
    <source>
        <dbReference type="ARBA" id="ARBA00004651"/>
    </source>
</evidence>
<keyword evidence="5 7" id="KW-0472">Membrane</keyword>
<keyword evidence="3 7" id="KW-0812">Transmembrane</keyword>
<keyword evidence="2" id="KW-1003">Cell membrane</keyword>
<evidence type="ECO:0000256" key="7">
    <source>
        <dbReference type="SAM" id="Phobius"/>
    </source>
</evidence>
<dbReference type="AlphaFoldDB" id="A0A8E4GGN9"/>
<dbReference type="EMBL" id="LR824641">
    <property type="protein sequence ID" value="CAD0338954.1"/>
    <property type="molecule type" value="Genomic_DNA"/>
</dbReference>
<reference evidence="11 12" key="1">
    <citation type="submission" date="2020-07" db="EMBL/GenBank/DDBJ databases">
        <authorList>
            <person name="Teixeira M."/>
        </authorList>
    </citation>
    <scope>NUCLEOTIDE SEQUENCE [LARGE SCALE GENOMIC DNA]</scope>
    <source>
        <strain evidence="11">1</strain>
        <strain evidence="10">Xanthomonas sp. CPBF 367</strain>
    </source>
</reference>
<dbReference type="GO" id="GO:0022857">
    <property type="term" value="F:transmembrane transporter activity"/>
    <property type="evidence" value="ECO:0007669"/>
    <property type="project" value="TreeGrafter"/>
</dbReference>
<dbReference type="GO" id="GO:0005886">
    <property type="term" value="C:plasma membrane"/>
    <property type="evidence" value="ECO:0007669"/>
    <property type="project" value="UniProtKB-SubCell"/>
</dbReference>
<dbReference type="InterPro" id="IPR050250">
    <property type="entry name" value="Macrolide_Exporter_MacB"/>
</dbReference>
<gene>
    <name evidence="11" type="ORF">XSP_003466</name>
</gene>
<proteinExistence type="inferred from homology"/>
<dbReference type="Pfam" id="PF02687">
    <property type="entry name" value="FtsX"/>
    <property type="match status" value="1"/>
</dbReference>
<evidence type="ECO:0000256" key="2">
    <source>
        <dbReference type="ARBA" id="ARBA00022475"/>
    </source>
</evidence>
<feature type="transmembrane region" description="Helical" evidence="7">
    <location>
        <begin position="286"/>
        <end position="313"/>
    </location>
</feature>
<dbReference type="KEGG" id="xeu:XSP_003466"/>
<feature type="domain" description="MacB-like periplasmic core" evidence="9">
    <location>
        <begin position="77"/>
        <end position="206"/>
    </location>
</feature>
<dbReference type="RefSeq" id="WP_119131767.1">
    <property type="nucleotide sequence ID" value="NZ_LR861803.1"/>
</dbReference>
<keyword evidence="4 7" id="KW-1133">Transmembrane helix</keyword>
<evidence type="ECO:0000259" key="9">
    <source>
        <dbReference type="Pfam" id="PF12704"/>
    </source>
</evidence>
<accession>A0A8E4GGN9</accession>
<dbReference type="GeneID" id="79390765"/>
<dbReference type="InterPro" id="IPR025857">
    <property type="entry name" value="MacB_PCD"/>
</dbReference>
<dbReference type="Proteomes" id="UP000515493">
    <property type="component" value="Chromosome"/>
</dbReference>
<comment type="subcellular location">
    <subcellularLocation>
        <location evidence="1">Cell membrane</location>
        <topology evidence="1">Multi-pass membrane protein</topology>
    </subcellularLocation>
</comment>
<organism evidence="11 12">
    <name type="scientific">Xanthomonas euroxanthea</name>
    <dbReference type="NCBI Taxonomy" id="2259622"/>
    <lineage>
        <taxon>Bacteria</taxon>
        <taxon>Pseudomonadati</taxon>
        <taxon>Pseudomonadota</taxon>
        <taxon>Gammaproteobacteria</taxon>
        <taxon>Lysobacterales</taxon>
        <taxon>Lysobacteraceae</taxon>
        <taxon>Xanthomonas</taxon>
    </lineage>
</organism>
<evidence type="ECO:0000256" key="6">
    <source>
        <dbReference type="ARBA" id="ARBA00038076"/>
    </source>
</evidence>
<evidence type="ECO:0000313" key="11">
    <source>
        <dbReference type="EMBL" id="CAD1795887.1"/>
    </source>
</evidence>
<dbReference type="PANTHER" id="PTHR30572:SF4">
    <property type="entry name" value="ABC TRANSPORTER PERMEASE YTRF"/>
    <property type="match status" value="1"/>
</dbReference>
<feature type="transmembrane region" description="Helical" evidence="7">
    <location>
        <begin position="342"/>
        <end position="363"/>
    </location>
</feature>
<name>A0A8E4GGN9_9XANT</name>
<dbReference type="PANTHER" id="PTHR30572">
    <property type="entry name" value="MEMBRANE COMPONENT OF TRANSPORTER-RELATED"/>
    <property type="match status" value="1"/>
</dbReference>
<feature type="transmembrane region" description="Helical" evidence="7">
    <location>
        <begin position="375"/>
        <end position="394"/>
    </location>
</feature>
<dbReference type="InterPro" id="IPR003838">
    <property type="entry name" value="ABC3_permease_C"/>
</dbReference>
<evidence type="ECO:0000259" key="8">
    <source>
        <dbReference type="Pfam" id="PF02687"/>
    </source>
</evidence>
<sequence>MRLPLRPILSSLGHHRLTAGLLALQVALTCAFVTNAVFLIGDRIDRLRTATGLPEDEVSLVTVRGLHAKADAPAQWQADLIALRGIPGVTAATAIGATLPLSGGADDSGICADQRALERAIALRSSGAAGCVDASYYTGSPGFVQAMGARLIAGRDFRPDEYSGATPGAIIVTRSLAQQLWPDQLAVGKTLYGWDSQSTVVGVVEDLLRPRLRKPELDHLVALSPQLPSGNQTHYLLRSAPEDRGRVLAQVAGVLAGSGPLRMVPGDKQRSFAQIRARYFQRDTTMIGLLLAATTGLLFVTALGIGGLASFWVEQRTRQIGIRRAIGATRGDILRYFQAENLLIVGSGSALGMLLAVLLNQWLMLRYDAVPLPPLYLPAGAVTVLLLGQLAVLWPARRAAAVAPAIATRSA</sequence>
<dbReference type="Pfam" id="PF12704">
    <property type="entry name" value="MacB_PCD"/>
    <property type="match status" value="1"/>
</dbReference>
<evidence type="ECO:0000256" key="4">
    <source>
        <dbReference type="ARBA" id="ARBA00022989"/>
    </source>
</evidence>